<evidence type="ECO:0008006" key="3">
    <source>
        <dbReference type="Google" id="ProtNLM"/>
    </source>
</evidence>
<proteinExistence type="predicted"/>
<dbReference type="Proteomes" id="UP000254876">
    <property type="component" value="Unassembled WGS sequence"/>
</dbReference>
<comment type="caution">
    <text evidence="1">The sequence shown here is derived from an EMBL/GenBank/DDBJ whole genome shotgun (WGS) entry which is preliminary data.</text>
</comment>
<name>A0A1T3DBG9_9FLAO</name>
<protein>
    <recommendedName>
        <fullName evidence="3">Fibrobacter succinogenes major paralogous domain-containing protein</fullName>
    </recommendedName>
</protein>
<dbReference type="InterPro" id="IPR025049">
    <property type="entry name" value="Mfa-like_1"/>
</dbReference>
<sequence length="551" mass="59848">MKTLGILLFCGSLFLIISCRSEQQNNPSENTNGVSFNISVNDFGETDTNKQTKFSNYGSVSRQELISGPFSIVSELSPSPSDLYKSAAISPRSFIGNNVKIRIVAYVSETGEYADQLVTTAEGSKQKLFNLIGGRKYTFVTYSFNNNTDPPQAPATNLNQAKLYITNLNGKEVGTDLLYAINPDVMLSGGNTTININMKHMFSRIFISVSDSDAEGTPGQPGYVKGSYALENNSTGGFTGSIQDFYVSANMSLKDASITEGINQVLPVPNITTTVPAAGSGIIINTGRKTDYRSKLVIPPGAIVIGHDTNNAPVSIAINGTNNSGLQPGKSYTLKLKFNSDRYADASGKTERKEAARYVVINGYRWDRYNVGVTNLIPALNDPDGLSAENQGAKYMFGARTDEPNHYISQEADKTTGRITAWIGSSENRWNKSTNIDANPIKDILNDPCDTGYRVATNKEYHRLVASCTSTLLVTQSPYSYARQHFSKKSPDIRITFPSAGFRGSTIGSSPGDIHDRGVNLYYWTANGSFNGLLIGDSQVSNGYAVRCIQE</sequence>
<organism evidence="1 2">
    <name type="scientific">Elizabethkingia anophelis</name>
    <dbReference type="NCBI Taxonomy" id="1117645"/>
    <lineage>
        <taxon>Bacteria</taxon>
        <taxon>Pseudomonadati</taxon>
        <taxon>Bacteroidota</taxon>
        <taxon>Flavobacteriia</taxon>
        <taxon>Flavobacteriales</taxon>
        <taxon>Weeksellaceae</taxon>
        <taxon>Elizabethkingia</taxon>
    </lineage>
</organism>
<evidence type="ECO:0000313" key="1">
    <source>
        <dbReference type="EMBL" id="STC95078.1"/>
    </source>
</evidence>
<dbReference type="EMBL" id="UFYD01000001">
    <property type="protein sequence ID" value="STC95078.1"/>
    <property type="molecule type" value="Genomic_DNA"/>
</dbReference>
<evidence type="ECO:0000313" key="2">
    <source>
        <dbReference type="Proteomes" id="UP000254876"/>
    </source>
</evidence>
<dbReference type="AlphaFoldDB" id="A0A1T3DBG9"/>
<dbReference type="Pfam" id="PF13149">
    <property type="entry name" value="Mfa_like_1"/>
    <property type="match status" value="1"/>
</dbReference>
<reference evidence="1 2" key="1">
    <citation type="submission" date="2018-06" db="EMBL/GenBank/DDBJ databases">
        <authorList>
            <consortium name="Pathogen Informatics"/>
            <person name="Doyle S."/>
        </authorList>
    </citation>
    <scope>NUCLEOTIDE SEQUENCE [LARGE SCALE GENOMIC DNA]</scope>
    <source>
        <strain evidence="1 2">NCTC10588</strain>
    </source>
</reference>
<dbReference type="PROSITE" id="PS51257">
    <property type="entry name" value="PROKAR_LIPOPROTEIN"/>
    <property type="match status" value="1"/>
</dbReference>
<gene>
    <name evidence="1" type="ORF">NCTC10588_00225</name>
</gene>
<accession>A0A1T3DBG9</accession>